<evidence type="ECO:0000313" key="3">
    <source>
        <dbReference type="Proteomes" id="UP000499080"/>
    </source>
</evidence>
<protein>
    <submittedName>
        <fullName evidence="2">Uncharacterized protein</fullName>
    </submittedName>
</protein>
<proteinExistence type="predicted"/>
<feature type="non-terminal residue" evidence="2">
    <location>
        <position position="1"/>
    </location>
</feature>
<dbReference type="Proteomes" id="UP000499080">
    <property type="component" value="Unassembled WGS sequence"/>
</dbReference>
<keyword evidence="3" id="KW-1185">Reference proteome</keyword>
<comment type="caution">
    <text evidence="2">The sequence shown here is derived from an EMBL/GenBank/DDBJ whole genome shotgun (WGS) entry which is preliminary data.</text>
</comment>
<name>A0A4Y2CCY8_ARAVE</name>
<feature type="compositionally biased region" description="Low complexity" evidence="1">
    <location>
        <begin position="40"/>
        <end position="54"/>
    </location>
</feature>
<feature type="compositionally biased region" description="Polar residues" evidence="1">
    <location>
        <begin position="55"/>
        <end position="70"/>
    </location>
</feature>
<evidence type="ECO:0000313" key="2">
    <source>
        <dbReference type="EMBL" id="GBM01597.1"/>
    </source>
</evidence>
<accession>A0A4Y2CCY8</accession>
<feature type="compositionally biased region" description="Basic and acidic residues" evidence="1">
    <location>
        <begin position="433"/>
        <end position="443"/>
    </location>
</feature>
<dbReference type="AlphaFoldDB" id="A0A4Y2CCY8"/>
<dbReference type="OrthoDB" id="7700330at2759"/>
<gene>
    <name evidence="2" type="ORF">AVEN_244906_1</name>
</gene>
<feature type="compositionally biased region" description="Basic and acidic residues" evidence="1">
    <location>
        <begin position="481"/>
        <end position="493"/>
    </location>
</feature>
<organism evidence="2 3">
    <name type="scientific">Araneus ventricosus</name>
    <name type="common">Orbweaver spider</name>
    <name type="synonym">Epeira ventricosa</name>
    <dbReference type="NCBI Taxonomy" id="182803"/>
    <lineage>
        <taxon>Eukaryota</taxon>
        <taxon>Metazoa</taxon>
        <taxon>Ecdysozoa</taxon>
        <taxon>Arthropoda</taxon>
        <taxon>Chelicerata</taxon>
        <taxon>Arachnida</taxon>
        <taxon>Araneae</taxon>
        <taxon>Araneomorphae</taxon>
        <taxon>Entelegynae</taxon>
        <taxon>Araneoidea</taxon>
        <taxon>Araneidae</taxon>
        <taxon>Araneus</taxon>
    </lineage>
</organism>
<feature type="region of interest" description="Disordered" evidence="1">
    <location>
        <begin position="422"/>
        <end position="518"/>
    </location>
</feature>
<reference evidence="2 3" key="1">
    <citation type="journal article" date="2019" name="Sci. Rep.">
        <title>Orb-weaving spider Araneus ventricosus genome elucidates the spidroin gene catalogue.</title>
        <authorList>
            <person name="Kono N."/>
            <person name="Nakamura H."/>
            <person name="Ohtoshi R."/>
            <person name="Moran D.A.P."/>
            <person name="Shinohara A."/>
            <person name="Yoshida Y."/>
            <person name="Fujiwara M."/>
            <person name="Mori M."/>
            <person name="Tomita M."/>
            <person name="Arakawa K."/>
        </authorList>
    </citation>
    <scope>NUCLEOTIDE SEQUENCE [LARGE SCALE GENOMIC DNA]</scope>
</reference>
<sequence length="569" mass="62471">EDKCPVLYCLNIKCELRQQQLQQRLQQAQKQHIATKENQGLSGSIPSSSLGDSSTTNQPSPGAQSCTSSHPPQPGVGMKPPTEPAVGVLHAVQQAQATAARQTAPHMVTTAVIDGKGNPVVSPPTLGPDLIATQQQMQAQMQKQPQVMPRPSGPSVNMPRPTTQALQIFQTIKSPTCSGHQRQQALATLESDPQVWEAYIELLLSRTAPIQQQQMFLNKNDIGPPLQLNVWYKQLLHLIDMQRQQEQQQPNQFPLPPMYALCPWMPMPMNFGHQQGFQNKSTQFQFEQQGPQQILMQPQIKQMASPTHPPISPQQGIFNHPEGPVPSPSQQQLMQRVQSPPPTAARLAQAVCSLEPIASPRTQASTLQNQPIPSPYYPAQTESPHPSLSIGTLVLLTGPNKLTTTSDQGSVQTGRNVFSFAYEKSTGGNSNSEKMEIEGDKNSVGKQEPIMDVKPSGKPVSQDADMDVKETTEDGFSASSRVKEEQTVVEKEIASPAPVPSAGKDCVDTKPDSSTQLSKNKTIFKPDELHQALMPTLEELNKQDPEWLPFHHLLPVNMNFCLLLCRTVS</sequence>
<dbReference type="EMBL" id="BGPR01162635">
    <property type="protein sequence ID" value="GBM01597.1"/>
    <property type="molecule type" value="Genomic_DNA"/>
</dbReference>
<evidence type="ECO:0000256" key="1">
    <source>
        <dbReference type="SAM" id="MobiDB-lite"/>
    </source>
</evidence>
<feature type="region of interest" description="Disordered" evidence="1">
    <location>
        <begin position="32"/>
        <end position="83"/>
    </location>
</feature>